<dbReference type="EMBL" id="CP014327">
    <property type="protein sequence ID" value="AML50829.1"/>
    <property type="molecule type" value="Genomic_DNA"/>
</dbReference>
<evidence type="ECO:0000313" key="2">
    <source>
        <dbReference type="EMBL" id="AML50938.1"/>
    </source>
</evidence>
<dbReference type="EMBL" id="CP014327">
    <property type="protein sequence ID" value="AML53285.1"/>
    <property type="molecule type" value="Genomic_DNA"/>
</dbReference>
<sequence>MTDHDIKEISDRLNSTPRKCLGWKTPAEVFREKMLEEMR</sequence>
<dbReference type="STRING" id="1579316.RC74_05625"/>
<dbReference type="Proteomes" id="UP000070371">
    <property type="component" value="Chromosome"/>
</dbReference>
<keyword evidence="4" id="KW-1185">Reference proteome</keyword>
<proteinExistence type="predicted"/>
<protein>
    <submittedName>
        <fullName evidence="1">Integrase</fullName>
    </submittedName>
</protein>
<evidence type="ECO:0000313" key="3">
    <source>
        <dbReference type="EMBL" id="AML53285.1"/>
    </source>
</evidence>
<dbReference type="KEGG" id="hat:RC74_06310"/>
<gene>
    <name evidence="1" type="ORF">RC74_05625</name>
    <name evidence="2" type="ORF">RC74_06310</name>
    <name evidence="3" type="ORF">RC74_20325</name>
</gene>
<reference evidence="1 4" key="1">
    <citation type="submission" date="2016-02" db="EMBL/GenBank/DDBJ databases">
        <title>Complete genome sequence of Halocynthiibacter arcticus PAMC 20958t from arctic marine sediment.</title>
        <authorList>
            <person name="Lee Y.M."/>
            <person name="Baek K."/>
            <person name="Lee H.K."/>
            <person name="Shin S.C."/>
        </authorList>
    </citation>
    <scope>NUCLEOTIDE SEQUENCE [LARGE SCALE GENOMIC DNA]</scope>
    <source>
        <strain evidence="1">PAMC 20958</strain>
    </source>
</reference>
<dbReference type="KEGG" id="hat:RC74_20325"/>
<evidence type="ECO:0000313" key="4">
    <source>
        <dbReference type="Proteomes" id="UP000070371"/>
    </source>
</evidence>
<dbReference type="KEGG" id="hat:RC74_05625"/>
<evidence type="ECO:0000313" key="1">
    <source>
        <dbReference type="EMBL" id="AML50829.1"/>
    </source>
</evidence>
<accession>A0A126UZF2</accession>
<dbReference type="AlphaFoldDB" id="A0A126UZF2"/>
<dbReference type="EMBL" id="CP014327">
    <property type="protein sequence ID" value="AML50938.1"/>
    <property type="molecule type" value="Genomic_DNA"/>
</dbReference>
<organism evidence="1 4">
    <name type="scientific">Falsihalocynthiibacter arcticus</name>
    <dbReference type="NCBI Taxonomy" id="1579316"/>
    <lineage>
        <taxon>Bacteria</taxon>
        <taxon>Pseudomonadati</taxon>
        <taxon>Pseudomonadota</taxon>
        <taxon>Alphaproteobacteria</taxon>
        <taxon>Rhodobacterales</taxon>
        <taxon>Roseobacteraceae</taxon>
        <taxon>Falsihalocynthiibacter</taxon>
    </lineage>
</organism>
<name>A0A126UZF2_9RHOB</name>